<keyword evidence="1" id="KW-1133">Transmembrane helix</keyword>
<feature type="transmembrane region" description="Helical" evidence="1">
    <location>
        <begin position="116"/>
        <end position="135"/>
    </location>
</feature>
<keyword evidence="3" id="KW-1185">Reference proteome</keyword>
<proteinExistence type="predicted"/>
<reference evidence="2 3" key="1">
    <citation type="submission" date="2018-11" db="EMBL/GenBank/DDBJ databases">
        <title>Aureibaculum marinum gen. nov., sp. nov., a member of the family Flavobacteriaceae isolated from the Bohai Sea.</title>
        <authorList>
            <person name="Ji X."/>
        </authorList>
    </citation>
    <scope>NUCLEOTIDE SEQUENCE [LARGE SCALE GENOMIC DNA]</scope>
    <source>
        <strain evidence="2 3">BH-SD17</strain>
    </source>
</reference>
<dbReference type="AlphaFoldDB" id="A0A3N4NY13"/>
<dbReference type="Proteomes" id="UP000270856">
    <property type="component" value="Unassembled WGS sequence"/>
</dbReference>
<evidence type="ECO:0000313" key="2">
    <source>
        <dbReference type="EMBL" id="RPE00796.1"/>
    </source>
</evidence>
<evidence type="ECO:0000256" key="1">
    <source>
        <dbReference type="SAM" id="Phobius"/>
    </source>
</evidence>
<sequence length="146" mass="16252">MNKLLFITNALMAIVLSRFAISKLTGWEISVKAFIEMAKPLGIDPTFFRIATGILISVVVIGYLATAIFSLVKNNAITKFNIPFSEWAFYANLLGLLTMVGALIAEYTLRIEPKMLLVYIALGIVLLSSLNIFILNRKQKVIINKL</sequence>
<dbReference type="OrthoDB" id="1442110at2"/>
<dbReference type="RefSeq" id="WP_123895850.1">
    <property type="nucleotide sequence ID" value="NZ_RPFJ01000001.1"/>
</dbReference>
<name>A0A3N4NY13_9FLAO</name>
<feature type="transmembrane region" description="Helical" evidence="1">
    <location>
        <begin position="46"/>
        <end position="72"/>
    </location>
</feature>
<keyword evidence="1" id="KW-0812">Transmembrane</keyword>
<organism evidence="2 3">
    <name type="scientific">Aureibaculum marinum</name>
    <dbReference type="NCBI Taxonomy" id="2487930"/>
    <lineage>
        <taxon>Bacteria</taxon>
        <taxon>Pseudomonadati</taxon>
        <taxon>Bacteroidota</taxon>
        <taxon>Flavobacteriia</taxon>
        <taxon>Flavobacteriales</taxon>
        <taxon>Flavobacteriaceae</taxon>
        <taxon>Aureibaculum</taxon>
    </lineage>
</organism>
<comment type="caution">
    <text evidence="2">The sequence shown here is derived from an EMBL/GenBank/DDBJ whole genome shotgun (WGS) entry which is preliminary data.</text>
</comment>
<protein>
    <submittedName>
        <fullName evidence="2">Uncharacterized protein</fullName>
    </submittedName>
</protein>
<keyword evidence="1" id="KW-0472">Membrane</keyword>
<dbReference type="EMBL" id="RPFJ01000001">
    <property type="protein sequence ID" value="RPE00796.1"/>
    <property type="molecule type" value="Genomic_DNA"/>
</dbReference>
<accession>A0A3N4NY13</accession>
<gene>
    <name evidence="2" type="ORF">EGM88_00140</name>
</gene>
<feature type="transmembrane region" description="Helical" evidence="1">
    <location>
        <begin position="84"/>
        <end position="104"/>
    </location>
</feature>
<evidence type="ECO:0000313" key="3">
    <source>
        <dbReference type="Proteomes" id="UP000270856"/>
    </source>
</evidence>